<evidence type="ECO:0000313" key="2">
    <source>
        <dbReference type="Proteomes" id="UP001153331"/>
    </source>
</evidence>
<evidence type="ECO:0000313" key="1">
    <source>
        <dbReference type="EMBL" id="KAJ8106738.1"/>
    </source>
</evidence>
<gene>
    <name evidence="1" type="ORF">OPT61_g9341</name>
</gene>
<reference evidence="1" key="1">
    <citation type="submission" date="2022-11" db="EMBL/GenBank/DDBJ databases">
        <title>Genome Sequence of Boeremia exigua.</title>
        <authorList>
            <person name="Buettner E."/>
        </authorList>
    </citation>
    <scope>NUCLEOTIDE SEQUENCE</scope>
    <source>
        <strain evidence="1">CU02</strain>
    </source>
</reference>
<keyword evidence="2" id="KW-1185">Reference proteome</keyword>
<protein>
    <submittedName>
        <fullName evidence="1">Uncharacterized protein</fullName>
    </submittedName>
</protein>
<dbReference type="Proteomes" id="UP001153331">
    <property type="component" value="Unassembled WGS sequence"/>
</dbReference>
<sequence length="869" mass="99379">MDSSSAASSPAPNPKLGPENTLYDPLPTPTSIRVLLLAPSKTEDEELCCYFFPCDLDKDRAVDPSIPRPFKSLSHVETPGLGDGDTRKRFSLHVDMYNEEIGRGTIKTLVHRRKEASKKEEEPATSHNNVEHTVSEVTDSLVTSTESERKATVNEYFENFSRLSENETVSDRHQSILRSFVVSYLYRMFVEGSEQDKKDWIRREKGFKLWRAKFIAAEMTGKNNPPDLLNDEDWDFLQVAKKAFWEDSFKTELHPFQRFTALSYVWGSPDAPKSIFVDGTRFWVTQNLYDALKSLRRPYEASAFWIDAICINQNDLDEKRLQIGLMRRIYRQADEVLAYIPQTPEDNQSFNKLMGMILRADEKCREVLASGPVPVEKPDEADVTTLFEGPSLKLYKVDGPVKPTGSCIEDHGLPDENDPIWDCWRRFFASPYFQRIWILQEYALAQKLSFQLGRAKGNSDVLLIVLNSIDERSRRLNSKYLSCDDPELTSKAYGGWIGFKQMAMRRVFTRADIYGSKRMEQSLVELLPTGLTLKATDPRDKIYGLLGLVSDTDEFIDLVSYEDSDAYPEIYRRFTNRFIERGDIIPILRMACQTQNHAQMPSWVPDWSASISCNAISVNYNFRAGGDEPMSFQTLPQCPDQLHITGYLDSSVTFMTDALRPRRQSTAMGAGQDSRHDLMENVLTSWDQLCAHLGHTRTSKTDVFFDIFDCMTMQLRNFRAEDKTNHLDAEKYSEDFQNFMVFVGRMMEYETSGDRAKYLQDSSMAYSIENMDENEHNFIVMMETNSLMRRFCYIGAGDQIALVPEHTEIGDVIAVVRGGPVPLVLRRMPEGVVDGSAAYELIGDAYVPGMMRGEVVKKEGFEWNQIVLL</sequence>
<name>A0ACC2HVH1_9PLEO</name>
<proteinExistence type="predicted"/>
<organism evidence="1 2">
    <name type="scientific">Boeremia exigua</name>
    <dbReference type="NCBI Taxonomy" id="749465"/>
    <lineage>
        <taxon>Eukaryota</taxon>
        <taxon>Fungi</taxon>
        <taxon>Dikarya</taxon>
        <taxon>Ascomycota</taxon>
        <taxon>Pezizomycotina</taxon>
        <taxon>Dothideomycetes</taxon>
        <taxon>Pleosporomycetidae</taxon>
        <taxon>Pleosporales</taxon>
        <taxon>Pleosporineae</taxon>
        <taxon>Didymellaceae</taxon>
        <taxon>Boeremia</taxon>
    </lineage>
</organism>
<dbReference type="EMBL" id="JAPHNI010001088">
    <property type="protein sequence ID" value="KAJ8106738.1"/>
    <property type="molecule type" value="Genomic_DNA"/>
</dbReference>
<accession>A0ACC2HVH1</accession>
<comment type="caution">
    <text evidence="1">The sequence shown here is derived from an EMBL/GenBank/DDBJ whole genome shotgun (WGS) entry which is preliminary data.</text>
</comment>